<name>A0ABP8W482_9PSEU</name>
<keyword evidence="5" id="KW-0812">Transmembrane</keyword>
<dbReference type="InterPro" id="IPR036759">
    <property type="entry name" value="TPK_catalytic_sf"/>
</dbReference>
<feature type="transmembrane region" description="Helical" evidence="5">
    <location>
        <begin position="391"/>
        <end position="411"/>
    </location>
</feature>
<keyword evidence="8" id="KW-1185">Reference proteome</keyword>
<keyword evidence="1" id="KW-0808">Transferase</keyword>
<evidence type="ECO:0000256" key="5">
    <source>
        <dbReference type="SAM" id="Phobius"/>
    </source>
</evidence>
<keyword evidence="5" id="KW-0472">Membrane</keyword>
<accession>A0ABP8W482</accession>
<keyword evidence="3" id="KW-0418">Kinase</keyword>
<evidence type="ECO:0000313" key="7">
    <source>
        <dbReference type="EMBL" id="GAA4680971.1"/>
    </source>
</evidence>
<dbReference type="Proteomes" id="UP001500325">
    <property type="component" value="Unassembled WGS sequence"/>
</dbReference>
<dbReference type="InterPro" id="IPR047795">
    <property type="entry name" value="Put_SteA-like"/>
</dbReference>
<keyword evidence="2" id="KW-0547">Nucleotide-binding</keyword>
<evidence type="ECO:0000256" key="4">
    <source>
        <dbReference type="ARBA" id="ARBA00022840"/>
    </source>
</evidence>
<keyword evidence="5" id="KW-1133">Transmembrane helix</keyword>
<evidence type="ECO:0000313" key="8">
    <source>
        <dbReference type="Proteomes" id="UP001500325"/>
    </source>
</evidence>
<keyword evidence="4" id="KW-0067">ATP-binding</keyword>
<evidence type="ECO:0000256" key="3">
    <source>
        <dbReference type="ARBA" id="ARBA00022777"/>
    </source>
</evidence>
<evidence type="ECO:0000256" key="2">
    <source>
        <dbReference type="ARBA" id="ARBA00022741"/>
    </source>
</evidence>
<protein>
    <submittedName>
        <fullName evidence="7">Cytokinetic ring protein SteA</fullName>
    </submittedName>
</protein>
<feature type="domain" description="SteA-like C-terminal" evidence="6">
    <location>
        <begin position="354"/>
        <end position="398"/>
    </location>
</feature>
<dbReference type="NCBIfam" id="NF040608">
    <property type="entry name" value="division_SteA"/>
    <property type="match status" value="1"/>
</dbReference>
<dbReference type="SUPFAM" id="SSF63999">
    <property type="entry name" value="Thiamin pyrophosphokinase, catalytic domain"/>
    <property type="match status" value="1"/>
</dbReference>
<reference evidence="8" key="1">
    <citation type="journal article" date="2019" name="Int. J. Syst. Evol. Microbiol.">
        <title>The Global Catalogue of Microorganisms (GCM) 10K type strain sequencing project: providing services to taxonomists for standard genome sequencing and annotation.</title>
        <authorList>
            <consortium name="The Broad Institute Genomics Platform"/>
            <consortium name="The Broad Institute Genome Sequencing Center for Infectious Disease"/>
            <person name="Wu L."/>
            <person name="Ma J."/>
        </authorList>
    </citation>
    <scope>NUCLEOTIDE SEQUENCE [LARGE SCALE GENOMIC DNA]</scope>
    <source>
        <strain evidence="8">JCM 18055</strain>
    </source>
</reference>
<dbReference type="EMBL" id="BAABIC010000003">
    <property type="protein sequence ID" value="GAA4680971.1"/>
    <property type="molecule type" value="Genomic_DNA"/>
</dbReference>
<organism evidence="7 8">
    <name type="scientific">Pseudonocardia yuanmonensis</name>
    <dbReference type="NCBI Taxonomy" id="1095914"/>
    <lineage>
        <taxon>Bacteria</taxon>
        <taxon>Bacillati</taxon>
        <taxon>Actinomycetota</taxon>
        <taxon>Actinomycetes</taxon>
        <taxon>Pseudonocardiales</taxon>
        <taxon>Pseudonocardiaceae</taxon>
        <taxon>Pseudonocardia</taxon>
    </lineage>
</organism>
<feature type="transmembrane region" description="Helical" evidence="5">
    <location>
        <begin position="366"/>
        <end position="385"/>
    </location>
</feature>
<evidence type="ECO:0000256" key="1">
    <source>
        <dbReference type="ARBA" id="ARBA00022679"/>
    </source>
</evidence>
<proteinExistence type="predicted"/>
<comment type="caution">
    <text evidence="7">The sequence shown here is derived from an EMBL/GenBank/DDBJ whole genome shotgun (WGS) entry which is preliminary data.</text>
</comment>
<dbReference type="InterPro" id="IPR022215">
    <property type="entry name" value="SteA-like_C"/>
</dbReference>
<gene>
    <name evidence="7" type="primary">steA</name>
    <name evidence="7" type="ORF">GCM10023215_13140</name>
</gene>
<dbReference type="Pfam" id="PF12555">
    <property type="entry name" value="SteA-like_C"/>
    <property type="match status" value="1"/>
</dbReference>
<sequence length="412" mass="43149">MRRAFTDPRRGGARVRGMKLTGLLHRSRPELPGLAGIARVDKRTDALLKRLKPGDIAVLDQIDMDRATADALIAAEVAAVVNASPSISGRFPNLGPEALLAAGVPLIDEAGPEVLHDVRDGARIRVHEGVVYAGELELARGTEQTADSVADALVEAKAGLTHQLEAFAANTTEFMRQERSLLLDGFGVPEVDVALRGRQVLVVAAGFDHAKDLARLGNYIREYQPVLLGVGAGADALRAAGHTPHLIVGDPSDISDETLTCGADVVVPAFADGHAPGLHRVQDLGASAVTFPSSANPEDLALLLAHHHGASMIVTVGLSATMVEFLDRGRSGSNASTFLTRLQVGGGLVDGRVIAQLYRSRISTGALLLLVGAALVAVLAALLMSQAGDAVLAWITTTAAALFDTIEGWFVR</sequence>
<evidence type="ECO:0000259" key="6">
    <source>
        <dbReference type="Pfam" id="PF12555"/>
    </source>
</evidence>